<evidence type="ECO:0000313" key="2">
    <source>
        <dbReference type="EMBL" id="KAK3855792.1"/>
    </source>
</evidence>
<evidence type="ECO:0000313" key="3">
    <source>
        <dbReference type="Proteomes" id="UP001286313"/>
    </source>
</evidence>
<gene>
    <name evidence="2" type="ORF">Pcinc_037827</name>
</gene>
<feature type="compositionally biased region" description="Basic and acidic residues" evidence="1">
    <location>
        <begin position="9"/>
        <end position="37"/>
    </location>
</feature>
<name>A0AAE1EKP3_PETCI</name>
<dbReference type="AlphaFoldDB" id="A0AAE1EKP3"/>
<feature type="non-terminal residue" evidence="2">
    <location>
        <position position="37"/>
    </location>
</feature>
<keyword evidence="3" id="KW-1185">Reference proteome</keyword>
<dbReference type="EMBL" id="JAWQEG010006087">
    <property type="protein sequence ID" value="KAK3855792.1"/>
    <property type="molecule type" value="Genomic_DNA"/>
</dbReference>
<proteinExistence type="predicted"/>
<reference evidence="2" key="1">
    <citation type="submission" date="2023-10" db="EMBL/GenBank/DDBJ databases">
        <title>Genome assemblies of two species of porcelain crab, Petrolisthes cinctipes and Petrolisthes manimaculis (Anomura: Porcellanidae).</title>
        <authorList>
            <person name="Angst P."/>
        </authorList>
    </citation>
    <scope>NUCLEOTIDE SEQUENCE</scope>
    <source>
        <strain evidence="2">PB745_01</strain>
        <tissue evidence="2">Gill</tissue>
    </source>
</reference>
<sequence>MENWVAIGKGERREEEVGGEERRGDRGGEARGDEGRK</sequence>
<comment type="caution">
    <text evidence="2">The sequence shown here is derived from an EMBL/GenBank/DDBJ whole genome shotgun (WGS) entry which is preliminary data.</text>
</comment>
<evidence type="ECO:0000256" key="1">
    <source>
        <dbReference type="SAM" id="MobiDB-lite"/>
    </source>
</evidence>
<accession>A0AAE1EKP3</accession>
<protein>
    <submittedName>
        <fullName evidence="2">Uncharacterized protein</fullName>
    </submittedName>
</protein>
<dbReference type="Proteomes" id="UP001286313">
    <property type="component" value="Unassembled WGS sequence"/>
</dbReference>
<feature type="region of interest" description="Disordered" evidence="1">
    <location>
        <begin position="1"/>
        <end position="37"/>
    </location>
</feature>
<organism evidence="2 3">
    <name type="scientific">Petrolisthes cinctipes</name>
    <name type="common">Flat porcelain crab</name>
    <dbReference type="NCBI Taxonomy" id="88211"/>
    <lineage>
        <taxon>Eukaryota</taxon>
        <taxon>Metazoa</taxon>
        <taxon>Ecdysozoa</taxon>
        <taxon>Arthropoda</taxon>
        <taxon>Crustacea</taxon>
        <taxon>Multicrustacea</taxon>
        <taxon>Malacostraca</taxon>
        <taxon>Eumalacostraca</taxon>
        <taxon>Eucarida</taxon>
        <taxon>Decapoda</taxon>
        <taxon>Pleocyemata</taxon>
        <taxon>Anomura</taxon>
        <taxon>Galatheoidea</taxon>
        <taxon>Porcellanidae</taxon>
        <taxon>Petrolisthes</taxon>
    </lineage>
</organism>